<dbReference type="AlphaFoldDB" id="A0A644YRR8"/>
<accession>A0A644YRR8</accession>
<organism evidence="2">
    <name type="scientific">bioreactor metagenome</name>
    <dbReference type="NCBI Taxonomy" id="1076179"/>
    <lineage>
        <taxon>unclassified sequences</taxon>
        <taxon>metagenomes</taxon>
        <taxon>ecological metagenomes</taxon>
    </lineage>
</organism>
<dbReference type="EMBL" id="VSSQ01005949">
    <property type="protein sequence ID" value="MPM30997.1"/>
    <property type="molecule type" value="Genomic_DNA"/>
</dbReference>
<proteinExistence type="predicted"/>
<gene>
    <name evidence="2" type="ORF">SDC9_77550</name>
</gene>
<evidence type="ECO:0000313" key="2">
    <source>
        <dbReference type="EMBL" id="MPM30997.1"/>
    </source>
</evidence>
<protein>
    <recommendedName>
        <fullName evidence="3">Regulatory protein YycH-like domain-containing protein</fullName>
    </recommendedName>
</protein>
<evidence type="ECO:0000256" key="1">
    <source>
        <dbReference type="SAM" id="Phobius"/>
    </source>
</evidence>
<keyword evidence="1" id="KW-1133">Transmembrane helix</keyword>
<comment type="caution">
    <text evidence="2">The sequence shown here is derived from an EMBL/GenBank/DDBJ whole genome shotgun (WGS) entry which is preliminary data.</text>
</comment>
<name>A0A644YRR8_9ZZZZ</name>
<keyword evidence="1" id="KW-0472">Membrane</keyword>
<reference evidence="2" key="1">
    <citation type="submission" date="2019-08" db="EMBL/GenBank/DDBJ databases">
        <authorList>
            <person name="Kucharzyk K."/>
            <person name="Murdoch R.W."/>
            <person name="Higgins S."/>
            <person name="Loffler F."/>
        </authorList>
    </citation>
    <scope>NUCLEOTIDE SEQUENCE</scope>
</reference>
<keyword evidence="1" id="KW-0812">Transmembrane</keyword>
<sequence length="275" mass="30094">MEWSKIKNIILLMLVTVNIFLLVLMVSRQVRSDRYTEDARQSAIEVLKQNGISADKDQIPWEKSLPPLTMSRDTEQEKSAAAALLGECTQSWQGGVYRYSGEKGTVQFSRSGEFSGTFSADAYPLNGTPMEDYALRCLSLIGFQGEVIGMVCQDDSVSVSVRQLYEGVPVFSCVATLVYENDCLISISDGSRRLTGTPKTAVGTQSLSMVTVLLRFLEGTNELGDVCTSLESITAGYTFTSGLADPITLTPTWHVSTDIGEYYLDGVTGKLERAK</sequence>
<feature type="transmembrane region" description="Helical" evidence="1">
    <location>
        <begin position="6"/>
        <end position="26"/>
    </location>
</feature>
<evidence type="ECO:0008006" key="3">
    <source>
        <dbReference type="Google" id="ProtNLM"/>
    </source>
</evidence>